<evidence type="ECO:0000313" key="2">
    <source>
        <dbReference type="Proteomes" id="UP001418222"/>
    </source>
</evidence>
<evidence type="ECO:0000313" key="1">
    <source>
        <dbReference type="EMBL" id="KAK8936187.1"/>
    </source>
</evidence>
<sequence>MESLYFPCVECSLHYFEFARNGSASLSFSPNYLAIAYQLFDEITIFGPPTLQRLIVEAAGYKARGTIPEAGVIAVAWATIFCIGEVFSVDFNDKLLISSVQVDAKVSDAASTVAAKGLIGFCYFRAKGKARAAYNYPFALQCKAQVQPFNPDLLQWTDACEL</sequence>
<accession>A0AAP0BDC7</accession>
<reference evidence="1 2" key="1">
    <citation type="journal article" date="2022" name="Nat. Plants">
        <title>Genomes of leafy and leafless Platanthera orchids illuminate the evolution of mycoheterotrophy.</title>
        <authorList>
            <person name="Li M.H."/>
            <person name="Liu K.W."/>
            <person name="Li Z."/>
            <person name="Lu H.C."/>
            <person name="Ye Q.L."/>
            <person name="Zhang D."/>
            <person name="Wang J.Y."/>
            <person name="Li Y.F."/>
            <person name="Zhong Z.M."/>
            <person name="Liu X."/>
            <person name="Yu X."/>
            <person name="Liu D.K."/>
            <person name="Tu X.D."/>
            <person name="Liu B."/>
            <person name="Hao Y."/>
            <person name="Liao X.Y."/>
            <person name="Jiang Y.T."/>
            <person name="Sun W.H."/>
            <person name="Chen J."/>
            <person name="Chen Y.Q."/>
            <person name="Ai Y."/>
            <person name="Zhai J.W."/>
            <person name="Wu S.S."/>
            <person name="Zhou Z."/>
            <person name="Hsiao Y.Y."/>
            <person name="Wu W.L."/>
            <person name="Chen Y.Y."/>
            <person name="Lin Y.F."/>
            <person name="Hsu J.L."/>
            <person name="Li C.Y."/>
            <person name="Wang Z.W."/>
            <person name="Zhao X."/>
            <person name="Zhong W.Y."/>
            <person name="Ma X.K."/>
            <person name="Ma L."/>
            <person name="Huang J."/>
            <person name="Chen G.Z."/>
            <person name="Huang M.Z."/>
            <person name="Huang L."/>
            <person name="Peng D.H."/>
            <person name="Luo Y.B."/>
            <person name="Zou S.Q."/>
            <person name="Chen S.P."/>
            <person name="Lan S."/>
            <person name="Tsai W.C."/>
            <person name="Van de Peer Y."/>
            <person name="Liu Z.J."/>
        </authorList>
    </citation>
    <scope>NUCLEOTIDE SEQUENCE [LARGE SCALE GENOMIC DNA]</scope>
    <source>
        <strain evidence="1">Lor287</strain>
    </source>
</reference>
<protein>
    <submittedName>
        <fullName evidence="1">Uncharacterized protein</fullName>
    </submittedName>
</protein>
<name>A0AAP0BDC7_9ASPA</name>
<dbReference type="AlphaFoldDB" id="A0AAP0BDC7"/>
<keyword evidence="2" id="KW-1185">Reference proteome</keyword>
<comment type="caution">
    <text evidence="1">The sequence shown here is derived from an EMBL/GenBank/DDBJ whole genome shotgun (WGS) entry which is preliminary data.</text>
</comment>
<proteinExistence type="predicted"/>
<organism evidence="1 2">
    <name type="scientific">Platanthera zijinensis</name>
    <dbReference type="NCBI Taxonomy" id="2320716"/>
    <lineage>
        <taxon>Eukaryota</taxon>
        <taxon>Viridiplantae</taxon>
        <taxon>Streptophyta</taxon>
        <taxon>Embryophyta</taxon>
        <taxon>Tracheophyta</taxon>
        <taxon>Spermatophyta</taxon>
        <taxon>Magnoliopsida</taxon>
        <taxon>Liliopsida</taxon>
        <taxon>Asparagales</taxon>
        <taxon>Orchidaceae</taxon>
        <taxon>Orchidoideae</taxon>
        <taxon>Orchideae</taxon>
        <taxon>Orchidinae</taxon>
        <taxon>Platanthera</taxon>
    </lineage>
</organism>
<dbReference type="EMBL" id="JBBWWQ010000011">
    <property type="protein sequence ID" value="KAK8936187.1"/>
    <property type="molecule type" value="Genomic_DNA"/>
</dbReference>
<dbReference type="Proteomes" id="UP001418222">
    <property type="component" value="Unassembled WGS sequence"/>
</dbReference>
<gene>
    <name evidence="1" type="ORF">KSP39_PZI013350</name>
</gene>